<protein>
    <submittedName>
        <fullName evidence="1">Uncharacterized protein</fullName>
    </submittedName>
</protein>
<dbReference type="Proteomes" id="UP000269945">
    <property type="component" value="Unassembled WGS sequence"/>
</dbReference>
<accession>A0A9X9LFB1</accession>
<dbReference type="AlphaFoldDB" id="A0A9X9LFB1"/>
<evidence type="ECO:0000313" key="1">
    <source>
        <dbReference type="EMBL" id="VCW66817.1"/>
    </source>
</evidence>
<organism evidence="1 2">
    <name type="scientific">Gulo gulo</name>
    <name type="common">Wolverine</name>
    <name type="synonym">Gluton</name>
    <dbReference type="NCBI Taxonomy" id="48420"/>
    <lineage>
        <taxon>Eukaryota</taxon>
        <taxon>Metazoa</taxon>
        <taxon>Chordata</taxon>
        <taxon>Craniata</taxon>
        <taxon>Vertebrata</taxon>
        <taxon>Euteleostomi</taxon>
        <taxon>Mammalia</taxon>
        <taxon>Eutheria</taxon>
        <taxon>Laurasiatheria</taxon>
        <taxon>Carnivora</taxon>
        <taxon>Caniformia</taxon>
        <taxon>Musteloidea</taxon>
        <taxon>Mustelidae</taxon>
        <taxon>Guloninae</taxon>
        <taxon>Gulo</taxon>
    </lineage>
</organism>
<name>A0A9X9LFB1_GULGU</name>
<sequence length="68" mass="7305">CRHIYAEEISHHVATAAVEHSSCTGGERGTDSRHSELSKVMGADPKVGGLLASPFYVPEDISLRISLK</sequence>
<feature type="non-terminal residue" evidence="1">
    <location>
        <position position="1"/>
    </location>
</feature>
<proteinExistence type="predicted"/>
<evidence type="ECO:0000313" key="2">
    <source>
        <dbReference type="Proteomes" id="UP000269945"/>
    </source>
</evidence>
<reference evidence="1 2" key="1">
    <citation type="submission" date="2018-10" db="EMBL/GenBank/DDBJ databases">
        <authorList>
            <person name="Ekblom R."/>
            <person name="Jareborg N."/>
        </authorList>
    </citation>
    <scope>NUCLEOTIDE SEQUENCE [LARGE SCALE GENOMIC DNA]</scope>
    <source>
        <tissue evidence="1">Muscle</tissue>
    </source>
</reference>
<gene>
    <name evidence="1" type="ORF">BN2614_LOCUS1</name>
</gene>
<comment type="caution">
    <text evidence="1">The sequence shown here is derived from an EMBL/GenBank/DDBJ whole genome shotgun (WGS) entry which is preliminary data.</text>
</comment>
<keyword evidence="2" id="KW-1185">Reference proteome</keyword>
<dbReference type="EMBL" id="CYRY02002155">
    <property type="protein sequence ID" value="VCW66817.1"/>
    <property type="molecule type" value="Genomic_DNA"/>
</dbReference>